<evidence type="ECO:0000313" key="1">
    <source>
        <dbReference type="EMBL" id="MBD2607432.1"/>
    </source>
</evidence>
<protein>
    <submittedName>
        <fullName evidence="1">Uncharacterized protein</fullName>
    </submittedName>
</protein>
<comment type="caution">
    <text evidence="1">The sequence shown here is derived from an EMBL/GenBank/DDBJ whole genome shotgun (WGS) entry which is preliminary data.</text>
</comment>
<dbReference type="EMBL" id="JACJTA010000063">
    <property type="protein sequence ID" value="MBD2607432.1"/>
    <property type="molecule type" value="Genomic_DNA"/>
</dbReference>
<proteinExistence type="predicted"/>
<keyword evidence="2" id="KW-1185">Reference proteome</keyword>
<accession>A0ABR8GW63</accession>
<dbReference type="Proteomes" id="UP000660380">
    <property type="component" value="Unassembled WGS sequence"/>
</dbReference>
<name>A0ABR8GW63_9CYAN</name>
<sequence>MKLDGPKQPDLEAIRSRVLSRWRVAKGPEKKERIALALDAFIAELAASTPELKPASKTAPDGTAAPLVDEAIKKLESKHYTKAEYYEELRQITERCGYRLFIDNTTLGRGRELFIVNPPGDSTEREISTQDIGEVVDWLRQQNLFE</sequence>
<organism evidence="1 2">
    <name type="scientific">Scytonema hofmannii FACHB-248</name>
    <dbReference type="NCBI Taxonomy" id="1842502"/>
    <lineage>
        <taxon>Bacteria</taxon>
        <taxon>Bacillati</taxon>
        <taxon>Cyanobacteriota</taxon>
        <taxon>Cyanophyceae</taxon>
        <taxon>Nostocales</taxon>
        <taxon>Scytonemataceae</taxon>
        <taxon>Scytonema</taxon>
    </lineage>
</organism>
<gene>
    <name evidence="1" type="ORF">H6G81_23615</name>
</gene>
<evidence type="ECO:0000313" key="2">
    <source>
        <dbReference type="Proteomes" id="UP000660380"/>
    </source>
</evidence>
<reference evidence="1 2" key="1">
    <citation type="journal article" date="2020" name="ISME J.">
        <title>Comparative genomics reveals insights into cyanobacterial evolution and habitat adaptation.</title>
        <authorList>
            <person name="Chen M.Y."/>
            <person name="Teng W.K."/>
            <person name="Zhao L."/>
            <person name="Hu C.X."/>
            <person name="Zhou Y.K."/>
            <person name="Han B.P."/>
            <person name="Song L.R."/>
            <person name="Shu W.S."/>
        </authorList>
    </citation>
    <scope>NUCLEOTIDE SEQUENCE [LARGE SCALE GENOMIC DNA]</scope>
    <source>
        <strain evidence="1 2">FACHB-248</strain>
    </source>
</reference>
<dbReference type="RefSeq" id="WP_029630571.1">
    <property type="nucleotide sequence ID" value="NZ_JACJTA010000063.1"/>
</dbReference>